<evidence type="ECO:0000313" key="1">
    <source>
        <dbReference type="EMBL" id="OCT16860.1"/>
    </source>
</evidence>
<keyword evidence="2" id="KW-1185">Reference proteome</keyword>
<dbReference type="Pfam" id="PF14072">
    <property type="entry name" value="DndB"/>
    <property type="match status" value="1"/>
</dbReference>
<comment type="caution">
    <text evidence="1">The sequence shown here is derived from an EMBL/GenBank/DDBJ whole genome shotgun (WGS) entry which is preliminary data.</text>
</comment>
<sequence length="764" mass="87957">MSKTKWVKIVSGKELAIAKTARSKTFISSKERSLALPDLIEEGWTRYKEYKNPKFIGVKKDKPFDEQFEDKVWLLLANMGFTEMNSDRNFEMSYDYQNPAFTQQIDVFAADDETILIVECKSAEDIKDGAFKKPIEALYGQMEGLRKEALKKYPGRKVKFIWATHNFIMSKTDLAKLNEWGIIHFSNAVIDYYVELVKHLGSSSRYQLLGNLFANTEIRNMEEKIPAIQGKMGGNTYYSFSIEPERLLKIGYVLHRTEANKNMMPTYQRLIKKKRMQEVHTFINRGGYFPNSLIVSIDTNGKGLQFDQTGTKIEGSISKLGVLHLPKKYRSAYIIDGQHRLYGYSDSQYASTNTIPVVAFVDLDRYEQVKLFMDINENQKAVPKTLRVTLNADMLWDSENYNERRQALRSKISQMLGEEETSPLLARIVDGENETSPTKCITVEALQSALKKCHFFTIFGKKNVIAKDGTFDLGTNQETCDLFYPFIEDCLIYIKKYTEEEWLKGDLDYGILTINRGIQAIIRVINDVVNMLVASGEITPKTKKTEVVFEKVRYYLDPLIDYINNITQEHRKDLRNYLGGGADAHFWRAFQKAIADIRTDFKPDGLEKYWQDEAKTFNDESLKYLREIEVSVKNVIARKLTEKCGANWLIIGLPKPVYTRAKKDSDSQNYDLIAKGGIGEPVSIWDCVRLSECKDVILNGKNWSEVFEGIMVRPEDMKIPGGREAKTEWLVRLNTISNKLQKAAYSVSTEEYNLINSIYRWICN</sequence>
<dbReference type="InterPro" id="IPR017642">
    <property type="entry name" value="DNA_S_mod_DndB"/>
</dbReference>
<name>A0A1C1A8C3_9BACL</name>
<evidence type="ECO:0000313" key="2">
    <source>
        <dbReference type="Proteomes" id="UP000093309"/>
    </source>
</evidence>
<dbReference type="OrthoDB" id="9789139at2"/>
<dbReference type="RefSeq" id="WP_065850581.1">
    <property type="nucleotide sequence ID" value="NZ_LYPC01000009.1"/>
</dbReference>
<proteinExistence type="predicted"/>
<dbReference type="Proteomes" id="UP000093309">
    <property type="component" value="Unassembled WGS sequence"/>
</dbReference>
<dbReference type="CDD" id="cd16413">
    <property type="entry name" value="DGQHR_domain"/>
    <property type="match status" value="1"/>
</dbReference>
<reference evidence="2" key="1">
    <citation type="submission" date="2016-05" db="EMBL/GenBank/DDBJ databases">
        <title>Paenibacillus oryzae. sp. nov., isolated from the rice root.</title>
        <authorList>
            <person name="Zhang J."/>
            <person name="Zhang X."/>
        </authorList>
    </citation>
    <scope>NUCLEOTIDE SEQUENCE [LARGE SCALE GENOMIC DNA]</scope>
    <source>
        <strain evidence="2">KCTC13222</strain>
    </source>
</reference>
<dbReference type="NCBIfam" id="TIGR03187">
    <property type="entry name" value="DGQHR"/>
    <property type="match status" value="1"/>
</dbReference>
<evidence type="ECO:0008006" key="3">
    <source>
        <dbReference type="Google" id="ProtNLM"/>
    </source>
</evidence>
<organism evidence="1 2">
    <name type="scientific">Paenibacillus pectinilyticus</name>
    <dbReference type="NCBI Taxonomy" id="512399"/>
    <lineage>
        <taxon>Bacteria</taxon>
        <taxon>Bacillati</taxon>
        <taxon>Bacillota</taxon>
        <taxon>Bacilli</taxon>
        <taxon>Bacillales</taxon>
        <taxon>Paenibacillaceae</taxon>
        <taxon>Paenibacillus</taxon>
    </lineage>
</organism>
<dbReference type="EMBL" id="LYPC01000009">
    <property type="protein sequence ID" value="OCT16860.1"/>
    <property type="molecule type" value="Genomic_DNA"/>
</dbReference>
<dbReference type="InterPro" id="IPR017601">
    <property type="entry name" value="DGQHR-contain_dom"/>
</dbReference>
<protein>
    <recommendedName>
        <fullName evidence="3">DGQHR domain-containing protein</fullName>
    </recommendedName>
</protein>
<gene>
    <name evidence="1" type="ORF">A8709_00660</name>
</gene>
<accession>A0A1C1A8C3</accession>
<dbReference type="AlphaFoldDB" id="A0A1C1A8C3"/>